<comment type="catalytic activity">
    <reaction evidence="5">
        <text>dTDP-beta-L-rhamnose + NADP(+) = dTDP-4-dehydro-beta-L-rhamnose + NADPH + H(+)</text>
        <dbReference type="Rhea" id="RHEA:21796"/>
        <dbReference type="ChEBI" id="CHEBI:15378"/>
        <dbReference type="ChEBI" id="CHEBI:57510"/>
        <dbReference type="ChEBI" id="CHEBI:57783"/>
        <dbReference type="ChEBI" id="CHEBI:58349"/>
        <dbReference type="ChEBI" id="CHEBI:62830"/>
        <dbReference type="EC" id="1.1.1.133"/>
    </reaction>
</comment>
<keyword evidence="6 8" id="KW-0560">Oxidoreductase</keyword>
<evidence type="ECO:0000256" key="3">
    <source>
        <dbReference type="ARBA" id="ARBA00012929"/>
    </source>
</evidence>
<dbReference type="Gene3D" id="3.40.50.720">
    <property type="entry name" value="NAD(P)-binding Rossmann-like Domain"/>
    <property type="match status" value="1"/>
</dbReference>
<evidence type="ECO:0000313" key="9">
    <source>
        <dbReference type="Proteomes" id="UP000005496"/>
    </source>
</evidence>
<dbReference type="GO" id="GO:0008831">
    <property type="term" value="F:dTDP-4-dehydrorhamnose reductase activity"/>
    <property type="evidence" value="ECO:0007669"/>
    <property type="project" value="UniProtKB-EC"/>
</dbReference>
<gene>
    <name evidence="8" type="ORF">Dthio_PD3453</name>
</gene>
<dbReference type="PANTHER" id="PTHR10491">
    <property type="entry name" value="DTDP-4-DEHYDRORHAMNOSE REDUCTASE"/>
    <property type="match status" value="1"/>
</dbReference>
<keyword evidence="6" id="KW-0521">NADP</keyword>
<dbReference type="InterPro" id="IPR029903">
    <property type="entry name" value="RmlD-like-bd"/>
</dbReference>
<comment type="caution">
    <text evidence="8">The sequence shown here is derived from an EMBL/GenBank/DDBJ whole genome shotgun (WGS) entry which is preliminary data.</text>
</comment>
<dbReference type="Pfam" id="PF04321">
    <property type="entry name" value="RmlD_sub_bind"/>
    <property type="match status" value="1"/>
</dbReference>
<name>D6SMV0_9BACT</name>
<dbReference type="Gene3D" id="3.90.25.10">
    <property type="entry name" value="UDP-galactose 4-epimerase, domain 1"/>
    <property type="match status" value="1"/>
</dbReference>
<reference evidence="8" key="1">
    <citation type="submission" date="2010-05" db="EMBL/GenBank/DDBJ databases">
        <title>The draft genome of Desulfonatronospira thiodismutans ASO3-1.</title>
        <authorList>
            <consortium name="US DOE Joint Genome Institute (JGI-PGF)"/>
            <person name="Lucas S."/>
            <person name="Copeland A."/>
            <person name="Lapidus A."/>
            <person name="Cheng J.-F."/>
            <person name="Bruce D."/>
            <person name="Goodwin L."/>
            <person name="Pitluck S."/>
            <person name="Chertkov O."/>
            <person name="Brettin T."/>
            <person name="Detter J.C."/>
            <person name="Han C."/>
            <person name="Land M.L."/>
            <person name="Hauser L."/>
            <person name="Kyrpides N."/>
            <person name="Mikhailova N."/>
            <person name="Muyzer G."/>
            <person name="Woyke T."/>
        </authorList>
    </citation>
    <scope>NUCLEOTIDE SEQUENCE [LARGE SCALE GENOMIC DNA]</scope>
    <source>
        <strain evidence="8">ASO3-1</strain>
    </source>
</reference>
<dbReference type="AlphaFoldDB" id="D6SMV0"/>
<keyword evidence="9" id="KW-1185">Reference proteome</keyword>
<dbReference type="PANTHER" id="PTHR10491:SF4">
    <property type="entry name" value="METHIONINE ADENOSYLTRANSFERASE 2 SUBUNIT BETA"/>
    <property type="match status" value="1"/>
</dbReference>
<dbReference type="SUPFAM" id="SSF51735">
    <property type="entry name" value="NAD(P)-binding Rossmann-fold domains"/>
    <property type="match status" value="1"/>
</dbReference>
<feature type="domain" description="RmlD-like substrate binding" evidence="7">
    <location>
        <begin position="7"/>
        <end position="283"/>
    </location>
</feature>
<dbReference type="CDD" id="cd05254">
    <property type="entry name" value="dTDP_HR_like_SDR_e"/>
    <property type="match status" value="1"/>
</dbReference>
<dbReference type="Proteomes" id="UP000005496">
    <property type="component" value="Unassembled WGS sequence"/>
</dbReference>
<evidence type="ECO:0000256" key="6">
    <source>
        <dbReference type="RuleBase" id="RU364082"/>
    </source>
</evidence>
<dbReference type="EC" id="1.1.1.133" evidence="3 6"/>
<dbReference type="NCBIfam" id="TIGR01214">
    <property type="entry name" value="rmlD"/>
    <property type="match status" value="1"/>
</dbReference>
<accession>D6SMV0</accession>
<sequence length="286" mass="31599">MNSPTVLIAGGRTGLLGQALVQVMQGEGLKALAPGRKELDLFDARQVEDTIRKNNIDLVANAVAYTGVDQAEEDQDEAYRLNRDLPGILGQVCRENNVGLVHYSTDYVFDGKKNTPYSTDDTPRPLCVYGRSKLAGEELLMQSPWDGLLILRSAWLFGPFKTNFVSKMIQMAESGRPLSVIHDQTGSPTCTLDLARYSLELVKKQTSGLFHVVNKGQASWCELASEALMCAGLSSRVNPVSSGEYPQKARRPSYSVLDTSKFSMVTGITPRPWVHALREYVFQVHE</sequence>
<dbReference type="UniPathway" id="UPA00124"/>
<evidence type="ECO:0000256" key="4">
    <source>
        <dbReference type="ARBA" id="ARBA00017099"/>
    </source>
</evidence>
<protein>
    <recommendedName>
        <fullName evidence="4 6">dTDP-4-dehydrorhamnose reductase</fullName>
        <ecNumber evidence="3 6">1.1.1.133</ecNumber>
    </recommendedName>
</protein>
<evidence type="ECO:0000256" key="5">
    <source>
        <dbReference type="ARBA" id="ARBA00048200"/>
    </source>
</evidence>
<dbReference type="EMBL" id="ACJN02000001">
    <property type="protein sequence ID" value="EFI36011.1"/>
    <property type="molecule type" value="Genomic_DNA"/>
</dbReference>
<organism evidence="8 9">
    <name type="scientific">Desulfonatronospira thiodismutans ASO3-1</name>
    <dbReference type="NCBI Taxonomy" id="555779"/>
    <lineage>
        <taxon>Bacteria</taxon>
        <taxon>Pseudomonadati</taxon>
        <taxon>Thermodesulfobacteriota</taxon>
        <taxon>Desulfovibrionia</taxon>
        <taxon>Desulfovibrionales</taxon>
        <taxon>Desulfonatronovibrionaceae</taxon>
        <taxon>Desulfonatronospira</taxon>
    </lineage>
</organism>
<evidence type="ECO:0000313" key="8">
    <source>
        <dbReference type="EMBL" id="EFI36011.1"/>
    </source>
</evidence>
<evidence type="ECO:0000256" key="2">
    <source>
        <dbReference type="ARBA" id="ARBA00010944"/>
    </source>
</evidence>
<dbReference type="InterPro" id="IPR036291">
    <property type="entry name" value="NAD(P)-bd_dom_sf"/>
</dbReference>
<dbReference type="RefSeq" id="WP_008869139.1">
    <property type="nucleotide sequence ID" value="NZ_ACJN02000001.1"/>
</dbReference>
<comment type="function">
    <text evidence="6">Catalyzes the reduction of dTDP-6-deoxy-L-lyxo-4-hexulose to yield dTDP-L-rhamnose.</text>
</comment>
<dbReference type="OrthoDB" id="9803892at2"/>
<evidence type="ECO:0000259" key="7">
    <source>
        <dbReference type="Pfam" id="PF04321"/>
    </source>
</evidence>
<dbReference type="InterPro" id="IPR005913">
    <property type="entry name" value="dTDP_dehydrorham_reduct"/>
</dbReference>
<evidence type="ECO:0000256" key="1">
    <source>
        <dbReference type="ARBA" id="ARBA00004781"/>
    </source>
</evidence>
<dbReference type="eggNOG" id="COG1091">
    <property type="taxonomic scope" value="Bacteria"/>
</dbReference>
<dbReference type="GO" id="GO:0019305">
    <property type="term" value="P:dTDP-rhamnose biosynthetic process"/>
    <property type="evidence" value="ECO:0007669"/>
    <property type="project" value="UniProtKB-UniPathway"/>
</dbReference>
<proteinExistence type="inferred from homology"/>
<comment type="similarity">
    <text evidence="2 6">Belongs to the dTDP-4-dehydrorhamnose reductase family.</text>
</comment>
<comment type="pathway">
    <text evidence="1 6">Carbohydrate biosynthesis; dTDP-L-rhamnose biosynthesis.</text>
</comment>